<evidence type="ECO:0000256" key="1">
    <source>
        <dbReference type="SAM" id="MobiDB-lite"/>
    </source>
</evidence>
<feature type="region of interest" description="Disordered" evidence="1">
    <location>
        <begin position="1"/>
        <end position="92"/>
    </location>
</feature>
<feature type="region of interest" description="Disordered" evidence="1">
    <location>
        <begin position="288"/>
        <end position="368"/>
    </location>
</feature>
<feature type="region of interest" description="Disordered" evidence="1">
    <location>
        <begin position="1102"/>
        <end position="1124"/>
    </location>
</feature>
<feature type="compositionally biased region" description="Basic and acidic residues" evidence="1">
    <location>
        <begin position="17"/>
        <end position="41"/>
    </location>
</feature>
<reference evidence="2" key="1">
    <citation type="journal article" date="2020" name="Viruses">
        <title>Deciphering the Virome of Culex vishnui Subgroup Mosquitoes, the Major Vectors of Japanese Encephalitis, in Japan.</title>
        <authorList>
            <person name="Faizah A.N."/>
            <person name="Kobayashi D."/>
            <person name="Isawa H."/>
            <person name="Amoa-Bosompem M."/>
            <person name="Murota K."/>
            <person name="Higa Y."/>
            <person name="Futami K."/>
            <person name="Shimada S."/>
            <person name="Kim K.S."/>
            <person name="Itokawa K."/>
            <person name="Watanabe M."/>
            <person name="Tsuda Y."/>
            <person name="Minakawa N."/>
            <person name="Miura K."/>
            <person name="Hirayama K."/>
            <person name="Sawabe K."/>
        </authorList>
    </citation>
    <scope>NUCLEOTIDE SEQUENCE</scope>
    <source>
        <strain evidence="2">17CxITNGK</strain>
    </source>
</reference>
<evidence type="ECO:0000313" key="2">
    <source>
        <dbReference type="EMBL" id="BBQ05097.1"/>
    </source>
</evidence>
<dbReference type="EMBL" id="LC514295">
    <property type="protein sequence ID" value="BBQ05097.1"/>
    <property type="molecule type" value="Genomic_RNA"/>
</dbReference>
<feature type="compositionally biased region" description="Basic residues" evidence="1">
    <location>
        <begin position="1"/>
        <end position="16"/>
    </location>
</feature>
<protein>
    <submittedName>
        <fullName evidence="2">Capsid protein</fullName>
    </submittedName>
</protein>
<name>A0A6F8PYZ0_9VIRU</name>
<proteinExistence type="predicted"/>
<feature type="compositionally biased region" description="Polar residues" evidence="1">
    <location>
        <begin position="126"/>
        <end position="168"/>
    </location>
</feature>
<accession>A0A6F8PYZ0</accession>
<feature type="compositionally biased region" description="Basic and acidic residues" evidence="1">
    <location>
        <begin position="303"/>
        <end position="312"/>
    </location>
</feature>
<feature type="region of interest" description="Disordered" evidence="1">
    <location>
        <begin position="118"/>
        <end position="168"/>
    </location>
</feature>
<feature type="compositionally biased region" description="Pro residues" evidence="1">
    <location>
        <begin position="321"/>
        <end position="368"/>
    </location>
</feature>
<organism evidence="2">
    <name type="scientific">Culex vishnui subgroup totivirus</name>
    <dbReference type="NCBI Taxonomy" id="2686045"/>
    <lineage>
        <taxon>Viruses</taxon>
        <taxon>Riboviria</taxon>
        <taxon>Orthornavirae</taxon>
        <taxon>Duplornaviricota</taxon>
        <taxon>Chrymotiviricetes</taxon>
        <taxon>Ghabrivirales</taxon>
        <taxon>Alphatotivirineae</taxon>
        <taxon>Spiciviridae</taxon>
        <taxon>Spicivirus</taxon>
        <taxon>Spicivirus shichi</taxon>
    </lineage>
</organism>
<sequence>MGKPKTPKGRKGRKSGGKGDKTRRKSGDTHDPPPVPTDERSQVTPEMEVLSIGGPKIPRTPVTGQPVPPEPKTPERVNSEAGGESFQSCDETSLLAEPGTEQLMVRTEENRVTKVVQFADPLAGPSNRTYPKTPIPSTQGETGVNLTDSQSGSTPLTPRNTNNDQTPEQDIMERAAALLGLYQSTPQGPAREVIAKQFHRMLASVSRTPNERIRDEQPEEEERIGQGIAPVDAAQSTHRMVTRSQASARNQSPRRATNVAVGFGVPGVPVGPIEPIVNNQEQQVVNRSTGVPVIPIPEEEDPERGGAVDGGHRPRIRPRPRPVPPQPPIPPPNPIPPPPIPPPIPPPPPNPIPPPLPIPDPAPIPPGPGLDEIANAFAEMELERRPALGLNEGAVIPPRRVAVPAEAVIPARTGGDPRASQVKAGGKIGDRSVDTVHVVDTAPSFEGSSAQDIIGQLQSRLRGASTNVIIDDNSLILCYDWTIPRNADIANHPRIASRFGRYNDNFNRCEVWTLTWDPALAVASVDPTIVDEYAPNNLVNARTVASHLRGISPISMEMCNMLCTLPLDNMYKFSLVGLFTVGHIIADFLFWLERGLIDYGLGNQRAGAIAVVDLSATGNAANAQVETLTTSCQIRRIPINRRWLANHDINVLRALSMGTAYFWLENQVVNYVHQVITTDPIYFLIYQDHANALPAAGIPTAAHVITTLQKLARLLDVKEDYAAGWTRAQTIINGHIEVAMNRLEFITAGLEIGRVSMPDPQGMHIVWQLLSVTWNYEEQATGMEAEYERLASMTQSETVRIGAALAGLYGLGVSSYLNMFNLSGRCLNIWARRVPGDILDALNVLFIADEDYMTPPICRAACSLVTSMTGFVLCWKSFRSTLWCGGMNYTNGEAPDGRYWCRIWADYVPYVVRPEAMCWVIANLLSVWGLSGPRPKVHLDREIIAGIEAISQIFAMYRGDAATMVIAGSDSPYVLGVYPLYLINTLRQHWNVNEPWMLSIQYARSATDGSICVEPDYHEGQALQPQYCQQTRVIIPGTFRTYDWTRGRFMMVSLRRVRLPAEIWSALMASETIEHANSGIVLRHPAERAVVTSRRINFGIMKGRAEGGNNRPRRRGEDDDQVEN</sequence>